<keyword evidence="1" id="KW-0812">Transmembrane</keyword>
<feature type="transmembrane region" description="Helical" evidence="1">
    <location>
        <begin position="266"/>
        <end position="287"/>
    </location>
</feature>
<dbReference type="InterPro" id="IPR016181">
    <property type="entry name" value="Acyl_CoA_acyltransferase"/>
</dbReference>
<name>A0A4U8Q3I3_9FIRM</name>
<keyword evidence="3" id="KW-0808">Transferase</keyword>
<organism evidence="3 4">
    <name type="scientific">Robinsoniella peoriensis</name>
    <dbReference type="NCBI Taxonomy" id="180332"/>
    <lineage>
        <taxon>Bacteria</taxon>
        <taxon>Bacillati</taxon>
        <taxon>Bacillota</taxon>
        <taxon>Clostridia</taxon>
        <taxon>Lachnospirales</taxon>
        <taxon>Lachnospiraceae</taxon>
        <taxon>Robinsoniella</taxon>
    </lineage>
</organism>
<feature type="transmembrane region" description="Helical" evidence="1">
    <location>
        <begin position="196"/>
        <end position="215"/>
    </location>
</feature>
<dbReference type="RefSeq" id="WP_138003405.1">
    <property type="nucleotide sequence ID" value="NZ_QGQD01000070.1"/>
</dbReference>
<dbReference type="Proteomes" id="UP000306509">
    <property type="component" value="Unassembled WGS sequence"/>
</dbReference>
<gene>
    <name evidence="3" type="ORF">DSM106044_03782</name>
</gene>
<evidence type="ECO:0000256" key="1">
    <source>
        <dbReference type="SAM" id="Phobius"/>
    </source>
</evidence>
<feature type="transmembrane region" description="Helical" evidence="1">
    <location>
        <begin position="132"/>
        <end position="150"/>
    </location>
</feature>
<accession>A0A4U8Q3I3</accession>
<feature type="transmembrane region" description="Helical" evidence="1">
    <location>
        <begin position="325"/>
        <end position="345"/>
    </location>
</feature>
<feature type="transmembrane region" description="Helical" evidence="1">
    <location>
        <begin position="170"/>
        <end position="189"/>
    </location>
</feature>
<feature type="transmembrane region" description="Helical" evidence="1">
    <location>
        <begin position="293"/>
        <end position="313"/>
    </location>
</feature>
<keyword evidence="1" id="KW-1133">Transmembrane helix</keyword>
<dbReference type="SUPFAM" id="SSF55729">
    <property type="entry name" value="Acyl-CoA N-acyltransferases (Nat)"/>
    <property type="match status" value="1"/>
</dbReference>
<protein>
    <submittedName>
        <fullName evidence="3">Putative acetyltransferase</fullName>
    </submittedName>
</protein>
<reference evidence="3 4" key="1">
    <citation type="journal article" date="2019" name="Anaerobe">
        <title>Detection of Robinsoniella peoriensis in multiple bone samples of a trauma patient.</title>
        <authorList>
            <person name="Schrottner P."/>
            <person name="Hartwich K."/>
            <person name="Bunk B."/>
            <person name="Schober I."/>
            <person name="Helbig S."/>
            <person name="Rudolph W.W."/>
            <person name="Gunzer F."/>
        </authorList>
    </citation>
    <scope>NUCLEOTIDE SEQUENCE [LARGE SCALE GENOMIC DNA]</scope>
    <source>
        <strain evidence="3 4">DSM 106044</strain>
    </source>
</reference>
<dbReference type="InterPro" id="IPR000182">
    <property type="entry name" value="GNAT_dom"/>
</dbReference>
<keyword evidence="1" id="KW-0472">Membrane</keyword>
<evidence type="ECO:0000313" key="3">
    <source>
        <dbReference type="EMBL" id="TLC99331.1"/>
    </source>
</evidence>
<sequence length="347" mass="39483">MEIVIRTMEQEEAKEVKKIGKRAFNFIEGMFVSEPKHALVAVVDGKITGAIIYKITEVQGKRTGYFEYAFVDPDYHGRGIGRKLYQATTNHLWEQGCDSQAALVKDDNVGSWSLFLKNGFSRVGLPEMFRHLGVLGVLSQFIRNLFWLAIGMDFYLAVRNETLESKDSTGRQIGAYLLINVLLILLTLYRIKEPMIFLGVYAGILAGRIAVGRIMAMSSKSEWQFRMNNGGAGVAAIVNFFSGVFPMSGNWYPRDYENTNEFRRDLGMVALAEWLFMIVLTGVSMIFQSSHLIFQYASWIGEILLIYRILAFYPFEAYGGSRVFCWNRWLYCAMALISVLLIAFMQL</sequence>
<dbReference type="PROSITE" id="PS51186">
    <property type="entry name" value="GNAT"/>
    <property type="match status" value="1"/>
</dbReference>
<proteinExistence type="predicted"/>
<dbReference type="Pfam" id="PF00583">
    <property type="entry name" value="Acetyltransf_1"/>
    <property type="match status" value="1"/>
</dbReference>
<feature type="domain" description="N-acetyltransferase" evidence="2">
    <location>
        <begin position="3"/>
        <end position="157"/>
    </location>
</feature>
<evidence type="ECO:0000313" key="4">
    <source>
        <dbReference type="Proteomes" id="UP000306509"/>
    </source>
</evidence>
<comment type="caution">
    <text evidence="3">The sequence shown here is derived from an EMBL/GenBank/DDBJ whole genome shotgun (WGS) entry which is preliminary data.</text>
</comment>
<dbReference type="Gene3D" id="3.40.630.30">
    <property type="match status" value="1"/>
</dbReference>
<dbReference type="EMBL" id="QGQD01000070">
    <property type="protein sequence ID" value="TLC99331.1"/>
    <property type="molecule type" value="Genomic_DNA"/>
</dbReference>
<evidence type="ECO:0000259" key="2">
    <source>
        <dbReference type="PROSITE" id="PS51186"/>
    </source>
</evidence>
<keyword evidence="4" id="KW-1185">Reference proteome</keyword>
<dbReference type="STRING" id="180332.GCA_000797495_01044"/>
<dbReference type="CDD" id="cd04301">
    <property type="entry name" value="NAT_SF"/>
    <property type="match status" value="1"/>
</dbReference>
<feature type="transmembrane region" description="Helical" evidence="1">
    <location>
        <begin position="227"/>
        <end position="245"/>
    </location>
</feature>
<dbReference type="GO" id="GO:0016747">
    <property type="term" value="F:acyltransferase activity, transferring groups other than amino-acyl groups"/>
    <property type="evidence" value="ECO:0007669"/>
    <property type="project" value="InterPro"/>
</dbReference>
<dbReference type="AlphaFoldDB" id="A0A4U8Q3I3"/>